<dbReference type="InParanoid" id="O27928"/>
<dbReference type="KEGG" id="mth:MTH_1906"/>
<dbReference type="Gene3D" id="3.40.50.12610">
    <property type="match status" value="1"/>
</dbReference>
<evidence type="ECO:0000256" key="11">
    <source>
        <dbReference type="ARBA" id="ARBA00022842"/>
    </source>
</evidence>
<keyword evidence="7" id="KW-0328">Glycosyltransferase</keyword>
<feature type="transmembrane region" description="Helical" evidence="17">
    <location>
        <begin position="176"/>
        <end position="192"/>
    </location>
</feature>
<dbReference type="PaxDb" id="187420-MTH_1906"/>
<evidence type="ECO:0000256" key="5">
    <source>
        <dbReference type="ARBA" id="ARBA00010810"/>
    </source>
</evidence>
<evidence type="ECO:0000256" key="8">
    <source>
        <dbReference type="ARBA" id="ARBA00022679"/>
    </source>
</evidence>
<feature type="transmembrane region" description="Helical" evidence="17">
    <location>
        <begin position="6"/>
        <end position="23"/>
    </location>
</feature>
<dbReference type="CAZy" id="GT66">
    <property type="family name" value="Glycosyltransferase Family 66"/>
</dbReference>
<keyword evidence="9 17" id="KW-0812">Transmembrane</keyword>
<dbReference type="UniPathway" id="UPA00378"/>
<name>O27928_METTH</name>
<evidence type="ECO:0000256" key="16">
    <source>
        <dbReference type="ARBA" id="ARBA00034066"/>
    </source>
</evidence>
<dbReference type="InterPro" id="IPR003674">
    <property type="entry name" value="Oligo_trans_STT3"/>
</dbReference>
<feature type="transmembrane region" description="Helical" evidence="17">
    <location>
        <begin position="199"/>
        <end position="216"/>
    </location>
</feature>
<evidence type="ECO:0000313" key="19">
    <source>
        <dbReference type="EMBL" id="AAB86366.1"/>
    </source>
</evidence>
<feature type="transmembrane region" description="Helical" evidence="17">
    <location>
        <begin position="123"/>
        <end position="141"/>
    </location>
</feature>
<evidence type="ECO:0000256" key="12">
    <source>
        <dbReference type="ARBA" id="ARBA00022989"/>
    </source>
</evidence>
<evidence type="ECO:0000256" key="6">
    <source>
        <dbReference type="ARBA" id="ARBA00012602"/>
    </source>
</evidence>
<dbReference type="PATRIC" id="fig|187420.15.peg.1862"/>
<evidence type="ECO:0000256" key="15">
    <source>
        <dbReference type="ARBA" id="ARBA00030679"/>
    </source>
</evidence>
<keyword evidence="10" id="KW-0479">Metal-binding</keyword>
<comment type="cofactor">
    <cofactor evidence="2">
        <name>Mg(2+)</name>
        <dbReference type="ChEBI" id="CHEBI:18420"/>
    </cofactor>
</comment>
<feature type="transmembrane region" description="Helical" evidence="17">
    <location>
        <begin position="222"/>
        <end position="240"/>
    </location>
</feature>
<comment type="cofactor">
    <cofactor evidence="1">
        <name>Mn(2+)</name>
        <dbReference type="ChEBI" id="CHEBI:29035"/>
    </cofactor>
</comment>
<gene>
    <name evidence="19" type="ordered locus">MTH_1906</name>
</gene>
<comment type="pathway">
    <text evidence="4">Protein modification; protein glycosylation.</text>
</comment>
<feature type="transmembrane region" description="Helical" evidence="17">
    <location>
        <begin position="252"/>
        <end position="274"/>
    </location>
</feature>
<keyword evidence="20" id="KW-1185">Reference proteome</keyword>
<evidence type="ECO:0000256" key="1">
    <source>
        <dbReference type="ARBA" id="ARBA00001936"/>
    </source>
</evidence>
<accession>O27928</accession>
<organism evidence="19 20">
    <name type="scientific">Methanothermobacter thermautotrophicus (strain ATCC 29096 / DSM 1053 / JCM 10044 / NBRC 100330 / Delta H)</name>
    <name type="common">Methanobacterium thermoautotrophicum</name>
    <dbReference type="NCBI Taxonomy" id="187420"/>
    <lineage>
        <taxon>Archaea</taxon>
        <taxon>Methanobacteriati</taxon>
        <taxon>Methanobacteriota</taxon>
        <taxon>Methanomada group</taxon>
        <taxon>Methanobacteria</taxon>
        <taxon>Methanobacteriales</taxon>
        <taxon>Methanobacteriaceae</taxon>
        <taxon>Methanothermobacter</taxon>
    </lineage>
</organism>
<dbReference type="PIR" id="E69121">
    <property type="entry name" value="E69121"/>
</dbReference>
<feature type="transmembrane region" description="Helical" evidence="17">
    <location>
        <begin position="98"/>
        <end position="117"/>
    </location>
</feature>
<dbReference type="GO" id="GO:0046872">
    <property type="term" value="F:metal ion binding"/>
    <property type="evidence" value="ECO:0007669"/>
    <property type="project" value="UniProtKB-KW"/>
</dbReference>
<dbReference type="GO" id="GO:0005886">
    <property type="term" value="C:plasma membrane"/>
    <property type="evidence" value="ECO:0007669"/>
    <property type="project" value="UniProtKB-SubCell"/>
</dbReference>
<dbReference type="PANTHER" id="PTHR13872:SF1">
    <property type="entry name" value="DOLICHYL-DIPHOSPHOOLIGOSACCHARIDE--PROTEIN GLYCOSYLTRANSFERASE SUBUNIT STT3B"/>
    <property type="match status" value="1"/>
</dbReference>
<proteinExistence type="inferred from homology"/>
<evidence type="ECO:0000256" key="9">
    <source>
        <dbReference type="ARBA" id="ARBA00022692"/>
    </source>
</evidence>
<comment type="similarity">
    <text evidence="5">Belongs to the STT3 family.</text>
</comment>
<dbReference type="EnsemblBacteria" id="AAB86366">
    <property type="protein sequence ID" value="AAB86366"/>
    <property type="gene ID" value="MTH_1906"/>
</dbReference>
<dbReference type="Pfam" id="PF02516">
    <property type="entry name" value="STT3"/>
    <property type="match status" value="1"/>
</dbReference>
<evidence type="ECO:0000256" key="10">
    <source>
        <dbReference type="ARBA" id="ARBA00022723"/>
    </source>
</evidence>
<dbReference type="HOGENOM" id="CLU_018380_0_0_2"/>
<sequence length="711" mass="80871">MNSLDKLKTFIIILIIFSIGFFSRIETAELKGMNTADRAYFTDENGLPYMYEPDSYYNYRLTANILDHGHPGDKIINGTPWDLHSNYPPGNRVNYPPLILWISLLFHNFINLFIPFSLIETCFWLPAIIGPLAGIVMFFMVRRYAGDLPGLLSGVLLVLAPVYFSRTVPGFFDTDMFNIIFPLLVIFFLLKATETKNNYMFPLLLSSFSLALLSLSWNGWAYIFYIIIISSILYMTLCKLKGKAVMGFSRKIAVFVIISLLIIGLAGRLGYALIFPTFFKFTFKSLSAGGWPGIFESISELSAPTFDEFLSLPGPVNMGIGLFGFVIIGSIMLRDEIKRVHLPDFSWYPFILIGIWLIIGLAAYSLSTRFALLVIPPLIIFLGLLMGVMASYLKGSPSMRLRRSGNVFILSLVVMLSTISFIQAYEIQFVPIVDDDFVAASYWIKNETSMDTVVITEWGYGHPLATFSQRPVLMDGGMNPSTPRSYWVYHAFATNNESLSIGIFSMLSTSGNKAVELLNNRTGNTSLTVTILDDILGVNRIYAEKTLQEKYGIDPGFTGELLSYTHPTNKPFIILTKDDMIKWGHWYIYYGFWDFNRSRGYDYIYYVGSSNDTGQIRYYSNDVKFDLTSGASWENRKPYTTIIKYRNFKRVIEGDGKSDFSIIVLLDKNQAIVVDKRFQDSLFVKLVILKEETEHIKPIYKNNSTIIWTVR</sequence>
<dbReference type="EC" id="2.4.99.21" evidence="6"/>
<reference evidence="19 20" key="1">
    <citation type="journal article" date="1997" name="J. Bacteriol.">
        <title>Complete genome sequence of Methanobacterium thermoautotrophicum deltaH: functional analysis and comparative genomics.</title>
        <authorList>
            <person name="Smith D.R."/>
            <person name="Doucette-Stamm L.A."/>
            <person name="Deloughery C."/>
            <person name="Lee H.-M."/>
            <person name="Dubois J."/>
            <person name="Aldredge T."/>
            <person name="Bashirzadeh R."/>
            <person name="Blakely D."/>
            <person name="Cook R."/>
            <person name="Gilbert K."/>
            <person name="Harrison D."/>
            <person name="Hoang L."/>
            <person name="Keagle P."/>
            <person name="Lumm W."/>
            <person name="Pothier B."/>
            <person name="Qiu D."/>
            <person name="Spadafora R."/>
            <person name="Vicare R."/>
            <person name="Wang Y."/>
            <person name="Wierzbowski J."/>
            <person name="Gibson R."/>
            <person name="Jiwani N."/>
            <person name="Caruso A."/>
            <person name="Bush D."/>
            <person name="Safer H."/>
            <person name="Patwell D."/>
            <person name="Prabhakar S."/>
            <person name="McDougall S."/>
            <person name="Shimer G."/>
            <person name="Goyal A."/>
            <person name="Pietrovski S."/>
            <person name="Church G.M."/>
            <person name="Daniels C.J."/>
            <person name="Mao J.-i."/>
            <person name="Rice P."/>
            <person name="Nolling J."/>
            <person name="Reeve J.N."/>
        </authorList>
    </citation>
    <scope>NUCLEOTIDE SEQUENCE [LARGE SCALE GENOMIC DNA]</scope>
    <source>
        <strain evidence="20">ATCC 29096 / DSM 1053 / JCM 10044 / NBRC 100330 / Delta H</strain>
    </source>
</reference>
<evidence type="ECO:0000256" key="13">
    <source>
        <dbReference type="ARBA" id="ARBA00023136"/>
    </source>
</evidence>
<dbReference type="InterPro" id="IPR048307">
    <property type="entry name" value="STT3_N"/>
</dbReference>
<keyword evidence="14" id="KW-0464">Manganese</keyword>
<comment type="subcellular location">
    <subcellularLocation>
        <location evidence="3">Cell membrane</location>
        <topology evidence="3">Multi-pass membrane protein</topology>
    </subcellularLocation>
</comment>
<evidence type="ECO:0000313" key="20">
    <source>
        <dbReference type="Proteomes" id="UP000005223"/>
    </source>
</evidence>
<keyword evidence="13 17" id="KW-0472">Membrane</keyword>
<dbReference type="AlphaFoldDB" id="O27928"/>
<evidence type="ECO:0000256" key="17">
    <source>
        <dbReference type="SAM" id="Phobius"/>
    </source>
</evidence>
<protein>
    <recommendedName>
        <fullName evidence="6">dolichyl-phosphooligosaccharide-protein glycotransferase</fullName>
        <ecNumber evidence="6">2.4.99.21</ecNumber>
    </recommendedName>
    <alternativeName>
        <fullName evidence="15">Oligosaccharyl transferase</fullName>
    </alternativeName>
</protein>
<keyword evidence="12 17" id="KW-1133">Transmembrane helix</keyword>
<dbReference type="PANTHER" id="PTHR13872">
    <property type="entry name" value="DOLICHYL-DIPHOSPHOOLIGOSACCHARIDE--PROTEIN GLYCOSYLTRANSFERASE SUBUNIT"/>
    <property type="match status" value="1"/>
</dbReference>
<dbReference type="EMBL" id="AE000666">
    <property type="protein sequence ID" value="AAB86366.1"/>
    <property type="molecule type" value="Genomic_DNA"/>
</dbReference>
<feature type="transmembrane region" description="Helical" evidence="17">
    <location>
        <begin position="316"/>
        <end position="333"/>
    </location>
</feature>
<keyword evidence="11" id="KW-0460">Magnesium</keyword>
<evidence type="ECO:0000256" key="14">
    <source>
        <dbReference type="ARBA" id="ARBA00023211"/>
    </source>
</evidence>
<evidence type="ECO:0000256" key="3">
    <source>
        <dbReference type="ARBA" id="ARBA00004651"/>
    </source>
</evidence>
<feature type="domain" description="Oligosaccharyl transferase STT3 N-terminal" evidence="18">
    <location>
        <begin position="21"/>
        <end position="423"/>
    </location>
</feature>
<keyword evidence="8 19" id="KW-0808">Transferase</keyword>
<evidence type="ECO:0000256" key="7">
    <source>
        <dbReference type="ARBA" id="ARBA00022676"/>
    </source>
</evidence>
<comment type="catalytic activity">
    <reaction evidence="16">
        <text>an archaeal dolichyl phosphooligosaccharide + [protein]-L-asparagine = an archaeal dolichyl phosphate + a glycoprotein with the oligosaccharide chain attached by N-beta-D-glycosyl linkage to a protein L-asparagine.</text>
        <dbReference type="EC" id="2.4.99.21"/>
    </reaction>
</comment>
<dbReference type="STRING" id="187420.MTH_1906"/>
<feature type="transmembrane region" description="Helical" evidence="17">
    <location>
        <begin position="345"/>
        <end position="364"/>
    </location>
</feature>
<dbReference type="Proteomes" id="UP000005223">
    <property type="component" value="Chromosome"/>
</dbReference>
<feature type="transmembrane region" description="Helical" evidence="17">
    <location>
        <begin position="370"/>
        <end position="393"/>
    </location>
</feature>
<evidence type="ECO:0000256" key="4">
    <source>
        <dbReference type="ARBA" id="ARBA00004922"/>
    </source>
</evidence>
<feature type="transmembrane region" description="Helical" evidence="17">
    <location>
        <begin position="148"/>
        <end position="164"/>
    </location>
</feature>
<feature type="transmembrane region" description="Helical" evidence="17">
    <location>
        <begin position="405"/>
        <end position="425"/>
    </location>
</feature>
<evidence type="ECO:0000259" key="18">
    <source>
        <dbReference type="Pfam" id="PF02516"/>
    </source>
</evidence>
<dbReference type="GO" id="GO:0004576">
    <property type="term" value="F:oligosaccharyl transferase activity"/>
    <property type="evidence" value="ECO:0007669"/>
    <property type="project" value="InterPro"/>
</dbReference>
<evidence type="ECO:0000256" key="2">
    <source>
        <dbReference type="ARBA" id="ARBA00001946"/>
    </source>
</evidence>